<proteinExistence type="predicted"/>
<accession>A0ABU8URS8</accession>
<comment type="caution">
    <text evidence="1">The sequence shown here is derived from an EMBL/GenBank/DDBJ whole genome shotgun (WGS) entry which is preliminary data.</text>
</comment>
<name>A0ABU8URS8_9ACTN</name>
<sequence>MSRTADVEVEGVGRKFGQAGVLPERPQRMIGHVTERNSRH</sequence>
<dbReference type="EMBL" id="JBBKAK010000001">
    <property type="protein sequence ID" value="MEJ8671608.1"/>
    <property type="molecule type" value="Genomic_DNA"/>
</dbReference>
<keyword evidence="2" id="KW-1185">Reference proteome</keyword>
<reference evidence="1 2" key="1">
    <citation type="submission" date="2024-03" db="EMBL/GenBank/DDBJ databases">
        <title>Novel Streptomyces species of biotechnological and ecological value are a feature of Machair soil.</title>
        <authorList>
            <person name="Prole J.R."/>
            <person name="Goodfellow M."/>
            <person name="Allenby N."/>
            <person name="Ward A.C."/>
        </authorList>
    </citation>
    <scope>NUCLEOTIDE SEQUENCE [LARGE SCALE GENOMIC DNA]</scope>
    <source>
        <strain evidence="1 2">MS1.AVA.1</strain>
    </source>
</reference>
<organism evidence="1 2">
    <name type="scientific">Streptomyces machairae</name>
    <dbReference type="NCBI Taxonomy" id="3134109"/>
    <lineage>
        <taxon>Bacteria</taxon>
        <taxon>Bacillati</taxon>
        <taxon>Actinomycetota</taxon>
        <taxon>Actinomycetes</taxon>
        <taxon>Kitasatosporales</taxon>
        <taxon>Streptomycetaceae</taxon>
        <taxon>Streptomyces</taxon>
    </lineage>
</organism>
<gene>
    <name evidence="1" type="ORF">WKI71_34340</name>
</gene>
<evidence type="ECO:0000313" key="2">
    <source>
        <dbReference type="Proteomes" id="UP001376459"/>
    </source>
</evidence>
<evidence type="ECO:0000313" key="1">
    <source>
        <dbReference type="EMBL" id="MEJ8671608.1"/>
    </source>
</evidence>
<protein>
    <submittedName>
        <fullName evidence="1">Uncharacterized protein</fullName>
    </submittedName>
</protein>
<dbReference type="Proteomes" id="UP001376459">
    <property type="component" value="Unassembled WGS sequence"/>
</dbReference>